<dbReference type="Pfam" id="PF00196">
    <property type="entry name" value="GerE"/>
    <property type="match status" value="1"/>
</dbReference>
<dbReference type="InterPro" id="IPR036388">
    <property type="entry name" value="WH-like_DNA-bd_sf"/>
</dbReference>
<dbReference type="Gene3D" id="1.25.40.10">
    <property type="entry name" value="Tetratricopeptide repeat domain"/>
    <property type="match status" value="1"/>
</dbReference>
<dbReference type="PRINTS" id="PR00038">
    <property type="entry name" value="HTHLUXR"/>
</dbReference>
<dbReference type="InterPro" id="IPR011990">
    <property type="entry name" value="TPR-like_helical_dom_sf"/>
</dbReference>
<dbReference type="InterPro" id="IPR016032">
    <property type="entry name" value="Sig_transdc_resp-reg_C-effctor"/>
</dbReference>
<evidence type="ECO:0000256" key="3">
    <source>
        <dbReference type="ARBA" id="ARBA00023163"/>
    </source>
</evidence>
<dbReference type="EMBL" id="JAGTUK010000003">
    <property type="protein sequence ID" value="MBS0025256.1"/>
    <property type="molecule type" value="Genomic_DNA"/>
</dbReference>
<name>A0ABS5IQN8_9MICO</name>
<feature type="domain" description="HTH luxR-type" evidence="4">
    <location>
        <begin position="765"/>
        <end position="827"/>
    </location>
</feature>
<accession>A0ABS5IQN8</accession>
<reference evidence="5 6" key="1">
    <citation type="submission" date="2021-04" db="EMBL/GenBank/DDBJ databases">
        <title>Whole genome analysis of root endophytic bacterium Microbacterium paraoxydans ku-mp colonizing RP-bio226 rice variety.</title>
        <authorList>
            <person name="Ulaganathan K."/>
            <person name="Latha B."/>
        </authorList>
    </citation>
    <scope>NUCLEOTIDE SEQUENCE [LARGE SCALE GENOMIC DNA]</scope>
    <source>
        <strain evidence="6">ku-mp</strain>
    </source>
</reference>
<dbReference type="CDD" id="cd06170">
    <property type="entry name" value="LuxR_C_like"/>
    <property type="match status" value="1"/>
</dbReference>
<evidence type="ECO:0000256" key="2">
    <source>
        <dbReference type="ARBA" id="ARBA00023125"/>
    </source>
</evidence>
<dbReference type="InterPro" id="IPR000792">
    <property type="entry name" value="Tscrpt_reg_LuxR_C"/>
</dbReference>
<evidence type="ECO:0000259" key="4">
    <source>
        <dbReference type="PROSITE" id="PS50043"/>
    </source>
</evidence>
<dbReference type="InterPro" id="IPR027417">
    <property type="entry name" value="P-loop_NTPase"/>
</dbReference>
<dbReference type="Proteomes" id="UP000678243">
    <property type="component" value="Unassembled WGS sequence"/>
</dbReference>
<dbReference type="Pfam" id="PF25873">
    <property type="entry name" value="WHD_MalT"/>
    <property type="match status" value="1"/>
</dbReference>
<keyword evidence="1" id="KW-0805">Transcription regulation</keyword>
<dbReference type="SUPFAM" id="SSF52540">
    <property type="entry name" value="P-loop containing nucleoside triphosphate hydrolases"/>
    <property type="match status" value="1"/>
</dbReference>
<dbReference type="InterPro" id="IPR059106">
    <property type="entry name" value="WHD_MalT"/>
</dbReference>
<dbReference type="SMART" id="SM00421">
    <property type="entry name" value="HTH_LUXR"/>
    <property type="match status" value="1"/>
</dbReference>
<dbReference type="PANTHER" id="PTHR44688">
    <property type="entry name" value="DNA-BINDING TRANSCRIPTIONAL ACTIVATOR DEVR_DOSR"/>
    <property type="match status" value="1"/>
</dbReference>
<dbReference type="SUPFAM" id="SSF48452">
    <property type="entry name" value="TPR-like"/>
    <property type="match status" value="1"/>
</dbReference>
<dbReference type="PROSITE" id="PS50043">
    <property type="entry name" value="HTH_LUXR_2"/>
    <property type="match status" value="1"/>
</dbReference>
<comment type="caution">
    <text evidence="5">The sequence shown here is derived from an EMBL/GenBank/DDBJ whole genome shotgun (WGS) entry which is preliminary data.</text>
</comment>
<proteinExistence type="predicted"/>
<dbReference type="PANTHER" id="PTHR44688:SF16">
    <property type="entry name" value="DNA-BINDING TRANSCRIPTIONAL ACTIVATOR DEVR_DOSR"/>
    <property type="match status" value="1"/>
</dbReference>
<keyword evidence="3" id="KW-0804">Transcription</keyword>
<keyword evidence="2" id="KW-0238">DNA-binding</keyword>
<gene>
    <name evidence="5" type="ORF">KE274_14210</name>
</gene>
<keyword evidence="6" id="KW-1185">Reference proteome</keyword>
<protein>
    <submittedName>
        <fullName evidence="5">LuxR family transcriptional regulator</fullName>
    </submittedName>
</protein>
<organism evidence="5 6">
    <name type="scientific">Microbacterium paraoxydans</name>
    <dbReference type="NCBI Taxonomy" id="199592"/>
    <lineage>
        <taxon>Bacteria</taxon>
        <taxon>Bacillati</taxon>
        <taxon>Actinomycetota</taxon>
        <taxon>Actinomycetes</taxon>
        <taxon>Micrococcales</taxon>
        <taxon>Microbacteriaceae</taxon>
        <taxon>Microbacterium</taxon>
    </lineage>
</organism>
<evidence type="ECO:0000313" key="5">
    <source>
        <dbReference type="EMBL" id="MBS0025256.1"/>
    </source>
</evidence>
<sequence length="827" mass="88750">MRFRPPAPQPGVLRRDRVTQALRAAVSASAVTVVSAPCGFGKTTAVAQWAATTDRVAWLALSPFDVDPGRLTRGVVEALRTSSGDAGELSAGLGDPERAYEEICRVFGDRAARVHLVVDDAHRAGERWRDGLLGMLTEQPPDGLRVVLVGTTLLELTLSRQRVTAPESFLGADLLSFTHDEVAQLAPTARDGLGADAIVEETGGWPIAVRLMMIGGARPERGAPSASSFLGEYVREHVLGALPPEVARFVLDTTACAELTPEVAVAVTLRDDAADLLETCVRLGLFLDRFDGPHGPVYRWHRTFARRCGEIAAADRERLAEVHRRAAVTLADPDPVAAIGHALRAGDTGVAREILARRWLGLVVAGDAVEVERAATELLRQDPDDAHLLLVRACACDALGEPHVARELFQRAQALLAGDSAEESAVVPVARLLLADESADVVEASARVHALLHEASAVELADRTALDYLLGWSEIRHRGDPGLPAEYFADAAREAERSGDLERVRWSLAQLAFGQVWAGRFVDARHTLSRVGATAADAPPTGGTAAAASGFVAYWSGDSAEAIAAFSAVRGDGENDRVVAGLARMMIAYAAAETGDVAACRRAAIAVQEIPLEVIRGFSWAALRESAVALLDEAVGSGDRARRIAGRAVQRPDLPLVNVALAGVLRRAEEYPAALETLRSLRGYGEVSYVKASTLITAAVMRRHAGRHEEAHELCEAAVAVASGEGIRVLFGPREVAVRRLLHEHVHFGTQFEDFIGRCLAMDAGGSLADRLSEREREVFQQLQTARTLPEIARELSVSINTVKTHQRAIYRKLGVSSRREAVRSTV</sequence>
<dbReference type="Gene3D" id="1.10.10.10">
    <property type="entry name" value="Winged helix-like DNA-binding domain superfamily/Winged helix DNA-binding domain"/>
    <property type="match status" value="1"/>
</dbReference>
<evidence type="ECO:0000313" key="6">
    <source>
        <dbReference type="Proteomes" id="UP000678243"/>
    </source>
</evidence>
<dbReference type="Gene3D" id="3.40.50.300">
    <property type="entry name" value="P-loop containing nucleotide triphosphate hydrolases"/>
    <property type="match status" value="1"/>
</dbReference>
<dbReference type="SUPFAM" id="SSF46894">
    <property type="entry name" value="C-terminal effector domain of the bipartite response regulators"/>
    <property type="match status" value="1"/>
</dbReference>
<evidence type="ECO:0000256" key="1">
    <source>
        <dbReference type="ARBA" id="ARBA00023015"/>
    </source>
</evidence>